<accession>A0A370MV22</accession>
<dbReference type="Pfam" id="PF13700">
    <property type="entry name" value="DUF4158"/>
    <property type="match status" value="1"/>
</dbReference>
<keyword evidence="3" id="KW-0238">DNA-binding</keyword>
<dbReference type="GO" id="GO:0004803">
    <property type="term" value="F:transposase activity"/>
    <property type="evidence" value="ECO:0007669"/>
    <property type="project" value="InterPro"/>
</dbReference>
<evidence type="ECO:0000259" key="5">
    <source>
        <dbReference type="Pfam" id="PF01526"/>
    </source>
</evidence>
<feature type="domain" description="DUF4158" evidence="6">
    <location>
        <begin position="12"/>
        <end position="170"/>
    </location>
</feature>
<dbReference type="Pfam" id="PF01526">
    <property type="entry name" value="DDE_Tnp_Tn3"/>
    <property type="match status" value="1"/>
</dbReference>
<dbReference type="InterPro" id="IPR002513">
    <property type="entry name" value="Tn3_Tnp_DDE_dom"/>
</dbReference>
<dbReference type="GO" id="GO:0003677">
    <property type="term" value="F:DNA binding"/>
    <property type="evidence" value="ECO:0007669"/>
    <property type="project" value="UniProtKB-KW"/>
</dbReference>
<comment type="similarity">
    <text evidence="1">Belongs to the transposase 7 family.</text>
</comment>
<sequence length="978" mass="111333">MDHWRMAYLGIRQVPRELSEFELNTFFTFSRRELASIDSRRSDLYRLAMALHVGFIRMTGRALDSYKQIPTVLLRHLGQQLGVQSPDVGTLRSIYDGNLKTLSDHQIFAQTVVNFRSIAEHQRRYVIRWLKEQLTGRPERGQLMSDLKRWFYEHRIVIPPDRMLRQFIVQAVHDIEALLHEALQQALGTDKLDSWARLLPQPHGDHPSLQRWLWAVPLRGSTHQMSEVLDKINLLTMHGVAVNWPVECNDAIVRHYARRCASRPPSISKRIESHGRRLEAACFMRYALCTATDQVLLMLRRWVQKVVNDASREVDAARVKAADQLHEFAAAVKALATDESLSHENLRTELCVLADQVLHPHTPNRRSQIRQCLILKRHSARNLLMRLVQLPFEAETTHPVLDAIVLLRGLYRRHAYLLPDGVNVRLGRAWREAIDGYDRLKAMVAFEWATLFALRVALRNGSIFIGYSFAFRSQTHMLIPAEEWSTKRNNLYGHLGLPQDPKEFLDPILAHLDQRLEMLGKAVDDGTVQIDTAVHLDPLDAQPETAETDRLRRAIFEAHPPGQLPEIILEIDSATRFSWILLGREPRSRIELLMVYSAVLAHGTSLSAADISRMVPEVSPAAIRQMMKRLEDERMLRLAADAVLEFMHEHPVAAHWGRADLASSDMMSLETTRTVWQARADPRRRTASIGMYTHVLDRWGIFYDQPIVLNERQAGAAIEGVVRQSATTDIAALAVDTHGYTDFAMGMARALGFDLCPRLSHLRDRRLHVPRRHEVPPQLIAVTDRDVRLDLIADVWDEFVRIAASIRSGKCTAVDALTRFCSAARGQAVYEGGVHIGRLFRSIFLIDYFTNTAFRTELQHVLNRGEAVHNVQRAIHIGKIPVELARRQESLSAVSSALTLLSNILMAWNTTHMQRVLDELQVATGQPLQSEQLRRIAPTHLEGINLRGTFNFPVARYARRILPSLASDLPASTASRHA</sequence>
<evidence type="ECO:0000259" key="6">
    <source>
        <dbReference type="Pfam" id="PF13700"/>
    </source>
</evidence>
<comment type="caution">
    <text evidence="7">The sequence shown here is derived from an EMBL/GenBank/DDBJ whole genome shotgun (WGS) entry which is preliminary data.</text>
</comment>
<protein>
    <submittedName>
        <fullName evidence="7">Tn3 family transposase</fullName>
    </submittedName>
</protein>
<keyword evidence="2" id="KW-0815">Transposition</keyword>
<dbReference type="InterPro" id="IPR025296">
    <property type="entry name" value="DUF4158"/>
</dbReference>
<organism evidence="7 8">
    <name type="scientific">Paraburkholderia lacunae</name>
    <dbReference type="NCBI Taxonomy" id="2211104"/>
    <lineage>
        <taxon>Bacteria</taxon>
        <taxon>Pseudomonadati</taxon>
        <taxon>Pseudomonadota</taxon>
        <taxon>Betaproteobacteria</taxon>
        <taxon>Burkholderiales</taxon>
        <taxon>Burkholderiaceae</taxon>
        <taxon>Paraburkholderia</taxon>
    </lineage>
</organism>
<reference evidence="8" key="1">
    <citation type="submission" date="2018-05" db="EMBL/GenBank/DDBJ databases">
        <authorList>
            <person name="Feng T."/>
        </authorList>
    </citation>
    <scope>NUCLEOTIDE SEQUENCE [LARGE SCALE GENOMIC DNA]</scope>
    <source>
        <strain evidence="8">S27</strain>
    </source>
</reference>
<evidence type="ECO:0000313" key="7">
    <source>
        <dbReference type="EMBL" id="RDJ97223.1"/>
    </source>
</evidence>
<dbReference type="EMBL" id="QHKS01000073">
    <property type="protein sequence ID" value="RDJ97223.1"/>
    <property type="molecule type" value="Genomic_DNA"/>
</dbReference>
<name>A0A370MV22_9BURK</name>
<keyword evidence="4" id="KW-0233">DNA recombination</keyword>
<evidence type="ECO:0000256" key="4">
    <source>
        <dbReference type="ARBA" id="ARBA00023172"/>
    </source>
</evidence>
<evidence type="ECO:0000256" key="2">
    <source>
        <dbReference type="ARBA" id="ARBA00022578"/>
    </source>
</evidence>
<evidence type="ECO:0000313" key="8">
    <source>
        <dbReference type="Proteomes" id="UP000254875"/>
    </source>
</evidence>
<dbReference type="AlphaFoldDB" id="A0A370MV22"/>
<proteinExistence type="inferred from homology"/>
<keyword evidence="8" id="KW-1185">Reference proteome</keyword>
<dbReference type="RefSeq" id="WP_115110311.1">
    <property type="nucleotide sequence ID" value="NZ_QHKS01000073.1"/>
</dbReference>
<dbReference type="GO" id="GO:0006313">
    <property type="term" value="P:DNA transposition"/>
    <property type="evidence" value="ECO:0007669"/>
    <property type="project" value="InterPro"/>
</dbReference>
<dbReference type="NCBIfam" id="NF033527">
    <property type="entry name" value="transpos_Tn3"/>
    <property type="match status" value="1"/>
</dbReference>
<evidence type="ECO:0000256" key="1">
    <source>
        <dbReference type="ARBA" id="ARBA00009402"/>
    </source>
</evidence>
<dbReference type="Proteomes" id="UP000254875">
    <property type="component" value="Unassembled WGS sequence"/>
</dbReference>
<gene>
    <name evidence="7" type="ORF">DLM46_38620</name>
</gene>
<dbReference type="OrthoDB" id="5292689at2"/>
<dbReference type="InterPro" id="IPR047653">
    <property type="entry name" value="Tn3-like_transpos"/>
</dbReference>
<evidence type="ECO:0000256" key="3">
    <source>
        <dbReference type="ARBA" id="ARBA00023125"/>
    </source>
</evidence>
<feature type="domain" description="Tn3 transposase DDE" evidence="5">
    <location>
        <begin position="566"/>
        <end position="950"/>
    </location>
</feature>